<evidence type="ECO:0000256" key="1">
    <source>
        <dbReference type="ARBA" id="ARBA00022737"/>
    </source>
</evidence>
<dbReference type="Proteomes" id="UP001187192">
    <property type="component" value="Unassembled WGS sequence"/>
</dbReference>
<reference evidence="4" key="1">
    <citation type="submission" date="2023-07" db="EMBL/GenBank/DDBJ databases">
        <title>draft genome sequence of fig (Ficus carica).</title>
        <authorList>
            <person name="Takahashi T."/>
            <person name="Nishimura K."/>
        </authorList>
    </citation>
    <scope>NUCLEOTIDE SEQUENCE</scope>
</reference>
<dbReference type="PANTHER" id="PTHR46288">
    <property type="entry name" value="PHORBOL-ESTER/DAG-TYPE DOMAIN-CONTAINING PROTEIN"/>
    <property type="match status" value="1"/>
</dbReference>
<accession>A0AA87ZSG1</accession>
<dbReference type="AlphaFoldDB" id="A0AA87ZSG1"/>
<evidence type="ECO:0000313" key="4">
    <source>
        <dbReference type="EMBL" id="GMN39157.1"/>
    </source>
</evidence>
<protein>
    <recommendedName>
        <fullName evidence="3">DC1 domain-containing protein</fullName>
    </recommendedName>
</protein>
<feature type="domain" description="DC1" evidence="3">
    <location>
        <begin position="330"/>
        <end position="379"/>
    </location>
</feature>
<dbReference type="EMBL" id="BTGU01000009">
    <property type="protein sequence ID" value="GMN39157.1"/>
    <property type="molecule type" value="Genomic_DNA"/>
</dbReference>
<dbReference type="InterPro" id="IPR046349">
    <property type="entry name" value="C1-like_sf"/>
</dbReference>
<dbReference type="SUPFAM" id="SSF57889">
    <property type="entry name" value="Cysteine-rich domain"/>
    <property type="match status" value="3"/>
</dbReference>
<keyword evidence="2" id="KW-0175">Coiled coil</keyword>
<keyword evidence="1" id="KW-0677">Repeat</keyword>
<evidence type="ECO:0000259" key="3">
    <source>
        <dbReference type="Pfam" id="PF03107"/>
    </source>
</evidence>
<feature type="coiled-coil region" evidence="2">
    <location>
        <begin position="600"/>
        <end position="627"/>
    </location>
</feature>
<evidence type="ECO:0000313" key="5">
    <source>
        <dbReference type="Proteomes" id="UP001187192"/>
    </source>
</evidence>
<dbReference type="PANTHER" id="PTHR46288:SF85">
    <property type="entry name" value="DC1 DOMAIN-CONTAINING PROTEIN"/>
    <property type="match status" value="1"/>
</dbReference>
<keyword evidence="5" id="KW-1185">Reference proteome</keyword>
<gene>
    <name evidence="4" type="ORF">TIFTF001_008392</name>
</gene>
<dbReference type="Pfam" id="PF03107">
    <property type="entry name" value="C1_2"/>
    <property type="match status" value="2"/>
</dbReference>
<name>A0AA87ZSG1_FICCA</name>
<organism evidence="4 5">
    <name type="scientific">Ficus carica</name>
    <name type="common">Common fig</name>
    <dbReference type="NCBI Taxonomy" id="3494"/>
    <lineage>
        <taxon>Eukaryota</taxon>
        <taxon>Viridiplantae</taxon>
        <taxon>Streptophyta</taxon>
        <taxon>Embryophyta</taxon>
        <taxon>Tracheophyta</taxon>
        <taxon>Spermatophyta</taxon>
        <taxon>Magnoliopsida</taxon>
        <taxon>eudicotyledons</taxon>
        <taxon>Gunneridae</taxon>
        <taxon>Pentapetalae</taxon>
        <taxon>rosids</taxon>
        <taxon>fabids</taxon>
        <taxon>Rosales</taxon>
        <taxon>Moraceae</taxon>
        <taxon>Ficeae</taxon>
        <taxon>Ficus</taxon>
    </lineage>
</organism>
<evidence type="ECO:0000256" key="2">
    <source>
        <dbReference type="SAM" id="Coils"/>
    </source>
</evidence>
<comment type="caution">
    <text evidence="4">The sequence shown here is derived from an EMBL/GenBank/DDBJ whole genome shotgun (WGS) entry which is preliminary data.</text>
</comment>
<sequence length="669" mass="77689">MEVVLDDEIDHFSHNHPLRLMKVFFRRRLRLIFRCGVCNHDIEEASYYSCCDQHCSYYIHKRCAELPQHIKNHSLHRPSHLLTLGKTSSSSSLHNCYYCEKPFKDDQFSYACNHCSNFCMHMDCATIPLLTVTTDDDDDGQDHGDVRYICHQHPMTLVEQDYGKKHRAKCFACQSEWSAGPAYSCTSNSCENFLHKSCAELPRKVQHPCHPSCPLELHVSKPRSCDSCCKKDCRLVFGCHQDGCNIVLCTECVFLTAIKCPSHDHFLLLVEKASCSIQCDACKKSYKSWADVVPDEINRTLSLLFRCMECDFNFHFLCGPLPSTIKYEEHIHPLTLFDRSVINEDDSCEYCCDVCEGERDPRFRIYCCTDCKFVAHIHCLISKIMKVMKGWPTKDVQLLALGESRWDHYLGSQHDNISGTLKEILDSLSQQERDILVSTYNFKPRSRWDALSVKIVKESNFPFDQKGSREDIERLEQFFRLESLDLYKILHEFRYFSLEGGLMKLLDDAKLSRQNVEDVKGYMIPRTLAPILRTLLRKYGKDLGVRHSKLTPRMKSIGACALCIVIDRMCKTKVEDINKDLLKHWFFYLQRLKSNQMQAIRCEREGLKNLDCEITELEAKLKRCKGIRDKYTGYRDKSPPSDFMEECLRKAEEHKLNNVGDVVMPDDSF</sequence>
<proteinExistence type="predicted"/>
<dbReference type="InterPro" id="IPR004146">
    <property type="entry name" value="DC1"/>
</dbReference>
<feature type="domain" description="DC1" evidence="3">
    <location>
        <begin position="12"/>
        <end position="64"/>
    </location>
</feature>